<dbReference type="Pfam" id="PF00589">
    <property type="entry name" value="Phage_integrase"/>
    <property type="match status" value="1"/>
</dbReference>
<dbReference type="InterPro" id="IPR011010">
    <property type="entry name" value="DNA_brk_join_enz"/>
</dbReference>
<keyword evidence="2" id="KW-0229">DNA integration</keyword>
<dbReference type="PANTHER" id="PTHR30629">
    <property type="entry name" value="PROPHAGE INTEGRASE"/>
    <property type="match status" value="1"/>
</dbReference>
<feature type="domain" description="Tyr recombinase" evidence="5">
    <location>
        <begin position="226"/>
        <end position="416"/>
    </location>
</feature>
<proteinExistence type="inferred from homology"/>
<dbReference type="InterPro" id="IPR038488">
    <property type="entry name" value="Integrase_DNA-bd_sf"/>
</dbReference>
<dbReference type="InterPro" id="IPR010998">
    <property type="entry name" value="Integrase_recombinase_N"/>
</dbReference>
<dbReference type="InterPro" id="IPR002104">
    <property type="entry name" value="Integrase_catalytic"/>
</dbReference>
<accession>A0ABU7G2I8</accession>
<dbReference type="RefSeq" id="WP_329774881.1">
    <property type="nucleotide sequence ID" value="NZ_JAYDYW010000005.1"/>
</dbReference>
<keyword evidence="4" id="KW-0233">DNA recombination</keyword>
<evidence type="ECO:0000256" key="1">
    <source>
        <dbReference type="ARBA" id="ARBA00008857"/>
    </source>
</evidence>
<gene>
    <name evidence="6" type="ORF">SNR37_003049</name>
</gene>
<evidence type="ECO:0000259" key="5">
    <source>
        <dbReference type="PROSITE" id="PS51898"/>
    </source>
</evidence>
<keyword evidence="7" id="KW-1185">Reference proteome</keyword>
<dbReference type="InterPro" id="IPR050808">
    <property type="entry name" value="Phage_Integrase"/>
</dbReference>
<evidence type="ECO:0000313" key="6">
    <source>
        <dbReference type="EMBL" id="MEE1673623.1"/>
    </source>
</evidence>
<protein>
    <submittedName>
        <fullName evidence="6">Site-specific integrase</fullName>
    </submittedName>
</protein>
<dbReference type="InterPro" id="IPR013762">
    <property type="entry name" value="Integrase-like_cat_sf"/>
</dbReference>
<dbReference type="SUPFAM" id="SSF56349">
    <property type="entry name" value="DNA breaking-rejoining enzymes"/>
    <property type="match status" value="1"/>
</dbReference>
<evidence type="ECO:0000256" key="4">
    <source>
        <dbReference type="ARBA" id="ARBA00023172"/>
    </source>
</evidence>
<dbReference type="EMBL" id="JAYDYW010000005">
    <property type="protein sequence ID" value="MEE1673623.1"/>
    <property type="molecule type" value="Genomic_DNA"/>
</dbReference>
<evidence type="ECO:0000313" key="7">
    <source>
        <dbReference type="Proteomes" id="UP001310248"/>
    </source>
</evidence>
<sequence length="463" mass="53718">MSKYIKFNKRVIDNLKRPRRRTRYRDQSVNGLILEKMPTGMSIFRVRKNLHGKDVTVTLGRYPELSPEQAKSQASIILGQLATGVNPNNEKRKQASLGVTLQEALDHYLECREGKIQARTATQYRSVLSTYSYAWLNKPLAAIRRADIQKMHKSITQGTITWKNERGDVQRMRNPSEAQADLWARVFRTIYNFSKDYYRDENDESLLPENPVSVLSTTRQWHNVERKHTRIRDHQLKPWLDAIDLVRNTAEEEYNLTRVAICDALEFALFTGLRRSEVLQLTWDRVELEGGYFWISQTKNGQELELPITESLENILLRRKMLKNDSEYVFPNANTQKCINDPKKTIWEIEAQSEALGNPINFRSHDLRRTFASVAESASVGAYTIKRLMNHKTSKSPDVTQGYVVFSADELRVPAEKVESYILERAGRQEVDNKLEEQIVNLFFKCDGQTKKKLVKMLEVMVD</sequence>
<comment type="caution">
    <text evidence="6">The sequence shown here is derived from an EMBL/GenBank/DDBJ whole genome shotgun (WGS) entry which is preliminary data.</text>
</comment>
<dbReference type="PROSITE" id="PS51898">
    <property type="entry name" value="TYR_RECOMBINASE"/>
    <property type="match status" value="1"/>
</dbReference>
<organism evidence="6 7">
    <name type="scientific">Agarivorans aestuarii</name>
    <dbReference type="NCBI Taxonomy" id="1563703"/>
    <lineage>
        <taxon>Bacteria</taxon>
        <taxon>Pseudomonadati</taxon>
        <taxon>Pseudomonadota</taxon>
        <taxon>Gammaproteobacteria</taxon>
        <taxon>Alteromonadales</taxon>
        <taxon>Alteromonadaceae</taxon>
        <taxon>Agarivorans</taxon>
    </lineage>
</organism>
<comment type="similarity">
    <text evidence="1">Belongs to the 'phage' integrase family.</text>
</comment>
<evidence type="ECO:0000256" key="3">
    <source>
        <dbReference type="ARBA" id="ARBA00023125"/>
    </source>
</evidence>
<dbReference type="Pfam" id="PF13356">
    <property type="entry name" value="Arm-DNA-bind_3"/>
    <property type="match status" value="1"/>
</dbReference>
<name>A0ABU7G2I8_9ALTE</name>
<dbReference type="Gene3D" id="1.10.150.130">
    <property type="match status" value="1"/>
</dbReference>
<keyword evidence="3" id="KW-0238">DNA-binding</keyword>
<evidence type="ECO:0000256" key="2">
    <source>
        <dbReference type="ARBA" id="ARBA00022908"/>
    </source>
</evidence>
<dbReference type="CDD" id="cd00796">
    <property type="entry name" value="INT_Rci_Hp1_C"/>
    <property type="match status" value="1"/>
</dbReference>
<dbReference type="Proteomes" id="UP001310248">
    <property type="component" value="Unassembled WGS sequence"/>
</dbReference>
<reference evidence="7" key="1">
    <citation type="submission" date="2023-07" db="EMBL/GenBank/DDBJ databases">
        <title>Draft genome sequence of Agarivorans aestuarii strain ZMCS4, a CAZymes producing bacteria isolated from the marine brown algae Clodostephus spongiosus.</title>
        <authorList>
            <person name="Lorente B."/>
            <person name="Cabral C."/>
            <person name="Frias J."/>
            <person name="Faria J."/>
            <person name="Toubarro D."/>
        </authorList>
    </citation>
    <scope>NUCLEOTIDE SEQUENCE [LARGE SCALE GENOMIC DNA]</scope>
    <source>
        <strain evidence="7">ZMCS4</strain>
    </source>
</reference>
<reference evidence="6 7" key="2">
    <citation type="submission" date="2023-12" db="EMBL/GenBank/DDBJ databases">
        <authorList>
            <consortium name="Cladostephus spongiosus"/>
            <person name="Lorente B."/>
            <person name="Cabral C."/>
            <person name="Frias J."/>
            <person name="Faria J."/>
            <person name="Toubarro D."/>
        </authorList>
    </citation>
    <scope>NUCLEOTIDE SEQUENCE [LARGE SCALE GENOMIC DNA]</scope>
    <source>
        <strain evidence="6 7">ZMCS4</strain>
    </source>
</reference>
<dbReference type="Gene3D" id="3.30.160.390">
    <property type="entry name" value="Integrase, DNA-binding domain"/>
    <property type="match status" value="1"/>
</dbReference>
<dbReference type="InterPro" id="IPR025166">
    <property type="entry name" value="Integrase_DNA_bind_dom"/>
</dbReference>
<dbReference type="PANTHER" id="PTHR30629:SF2">
    <property type="entry name" value="PROPHAGE INTEGRASE INTS-RELATED"/>
    <property type="match status" value="1"/>
</dbReference>
<dbReference type="Gene3D" id="1.10.443.10">
    <property type="entry name" value="Intergrase catalytic core"/>
    <property type="match status" value="1"/>
</dbReference>